<dbReference type="Pfam" id="PF07586">
    <property type="entry name" value="HXXSHH"/>
    <property type="match status" value="1"/>
</dbReference>
<name>A0A2A5WBF4_9GAMM</name>
<dbReference type="AlphaFoldDB" id="A0A2A5WBF4"/>
<sequence length="446" mass="48717">MNKHRKFNRRTLLRGAVKGSAVVVGLPILESFLNENGTAFAADGGALPPCFGSWFWGLGLTPDRWEPEIVGHGYELPEHIAMLNPIKEKLNVYSGLQVFLDGKVNQNHMSGAQGQMTGIVTKSAAEYDESFDAILDRQFGSNARFRTIEVACDGNAASGWTARGSNGKTPCQISPLDLYNRIYGEGFQDPNQAEFTPDPEVMVRHSVLSAVTEQRQQLMKSVSSNDRSRLDEYFTSLRDVEQKLAFELDRPSPLPACSIPTLGDEEIGTLVSQVQNTHRQFAQLLAHALACGQTQIFHVTLGNAFSTLRLPGEPSAYHALTHEEPIDTDLGYQPKCKALAEQCMAFFVELVQAMDSIQEGEGTLLDRSVLLAFTDHGEARLHSMKNMPVFTAGGAGGRLKTGIHIAAEGDAATRVGFTVQKAFGVVSNRWGTESNEVTQPFSEVLA</sequence>
<accession>A0A2A5WBF4</accession>
<reference evidence="1 2" key="1">
    <citation type="submission" date="2017-08" db="EMBL/GenBank/DDBJ databases">
        <title>Fine stratification of microbial communities through a metagenomic profile of the photic zone.</title>
        <authorList>
            <person name="Haro-Moreno J.M."/>
            <person name="Lopez-Perez M."/>
            <person name="De La Torre J."/>
            <person name="Picazo A."/>
            <person name="Camacho A."/>
            <person name="Rodriguez-Valera F."/>
        </authorList>
    </citation>
    <scope>NUCLEOTIDE SEQUENCE [LARGE SCALE GENOMIC DNA]</scope>
    <source>
        <strain evidence="1">MED-G28</strain>
    </source>
</reference>
<evidence type="ECO:0008006" key="3">
    <source>
        <dbReference type="Google" id="ProtNLM"/>
    </source>
</evidence>
<organism evidence="1 2">
    <name type="scientific">OM182 bacterium MED-G28</name>
    <dbReference type="NCBI Taxonomy" id="1986256"/>
    <lineage>
        <taxon>Bacteria</taxon>
        <taxon>Pseudomonadati</taxon>
        <taxon>Pseudomonadota</taxon>
        <taxon>Gammaproteobacteria</taxon>
        <taxon>OMG group</taxon>
        <taxon>OM182 clade</taxon>
    </lineage>
</organism>
<proteinExistence type="predicted"/>
<dbReference type="PROSITE" id="PS51318">
    <property type="entry name" value="TAT"/>
    <property type="match status" value="1"/>
</dbReference>
<evidence type="ECO:0000313" key="2">
    <source>
        <dbReference type="Proteomes" id="UP000219329"/>
    </source>
</evidence>
<dbReference type="Proteomes" id="UP000219329">
    <property type="component" value="Unassembled WGS sequence"/>
</dbReference>
<comment type="caution">
    <text evidence="1">The sequence shown here is derived from an EMBL/GenBank/DDBJ whole genome shotgun (WGS) entry which is preliminary data.</text>
</comment>
<evidence type="ECO:0000313" key="1">
    <source>
        <dbReference type="EMBL" id="PDH33809.1"/>
    </source>
</evidence>
<dbReference type="InterPro" id="IPR011447">
    <property type="entry name" value="DUF1552"/>
</dbReference>
<gene>
    <name evidence="1" type="ORF">CNF02_07210</name>
</gene>
<protein>
    <recommendedName>
        <fullName evidence="3">DUF1552 domain-containing protein</fullName>
    </recommendedName>
</protein>
<dbReference type="EMBL" id="NTJZ01000006">
    <property type="protein sequence ID" value="PDH33809.1"/>
    <property type="molecule type" value="Genomic_DNA"/>
</dbReference>
<dbReference type="InterPro" id="IPR006311">
    <property type="entry name" value="TAT_signal"/>
</dbReference>